<accession>A0A387FU64</accession>
<name>A0A387FU64_9HYPH</name>
<dbReference type="EMBL" id="CP032695">
    <property type="protein sequence ID" value="AYG61943.1"/>
    <property type="molecule type" value="Genomic_DNA"/>
</dbReference>
<evidence type="ECO:0000313" key="1">
    <source>
        <dbReference type="EMBL" id="AYG61943.1"/>
    </source>
</evidence>
<dbReference type="Proteomes" id="UP000282195">
    <property type="component" value="Plasmid pRCCGE525c"/>
</dbReference>
<keyword evidence="1" id="KW-0614">Plasmid</keyword>
<proteinExistence type="predicted"/>
<reference evidence="1 2" key="1">
    <citation type="submission" date="2018-10" db="EMBL/GenBank/DDBJ databases">
        <title>Rhizobium etli, R. leguminosarum and a new Rhizobium genospecies from Phaseolus dumosus.</title>
        <authorList>
            <person name="Ramirez-Puebla S.T."/>
            <person name="Rogel-Hernandez M.A."/>
            <person name="Guerrero G."/>
            <person name="Ormeno-Orrillo E."/>
            <person name="Martinez-Romero J.C."/>
            <person name="Negrete-Yankelevich S."/>
            <person name="Martinez-Romero E."/>
        </authorList>
    </citation>
    <scope>NUCLEOTIDE SEQUENCE [LARGE SCALE GENOMIC DNA]</scope>
    <source>
        <strain evidence="1 2">CCGE525</strain>
        <plasmid evidence="2">prccge525c</plasmid>
    </source>
</reference>
<keyword evidence="2" id="KW-1185">Reference proteome</keyword>
<evidence type="ECO:0000313" key="2">
    <source>
        <dbReference type="Proteomes" id="UP000282195"/>
    </source>
</evidence>
<protein>
    <submittedName>
        <fullName evidence="1">Uncharacterized protein</fullName>
    </submittedName>
</protein>
<gene>
    <name evidence="1" type="ORF">CCGE525_24090</name>
</gene>
<sequence>MSIEGRLYVVARESVNGQFSTYGDLAAKVHEAAPAEFTYNRLEEKHVMQVSSIVPYVSLIHLIGLLRVNGDELYESILDSEPSPEGAEVVINQRAIAKLEESGFNRANYLRAVHDMLRQDAIVLPTLRDVYQAMGPDVSELHFLQLCALGGVRRHFGFSLVTRRMMIPTEVRP</sequence>
<dbReference type="AlphaFoldDB" id="A0A387FU64"/>
<dbReference type="KEGG" id="rjg:CCGE525_24090"/>
<geneLocation type="plasmid" evidence="2">
    <name>prccge525c</name>
</geneLocation>
<dbReference type="OrthoDB" id="8479487at2"/>
<organism evidence="1 2">
    <name type="scientific">Rhizobium jaguaris</name>
    <dbReference type="NCBI Taxonomy" id="1312183"/>
    <lineage>
        <taxon>Bacteria</taxon>
        <taxon>Pseudomonadati</taxon>
        <taxon>Pseudomonadota</taxon>
        <taxon>Alphaproteobacteria</taxon>
        <taxon>Hyphomicrobiales</taxon>
        <taxon>Rhizobiaceae</taxon>
        <taxon>Rhizobium/Agrobacterium group</taxon>
        <taxon>Rhizobium</taxon>
    </lineage>
</organism>
<dbReference type="RefSeq" id="WP_120706880.1">
    <property type="nucleotide sequence ID" value="NZ_CP032695.1"/>
</dbReference>